<evidence type="ECO:0000256" key="2">
    <source>
        <dbReference type="ARBA" id="ARBA00022908"/>
    </source>
</evidence>
<dbReference type="InterPro" id="IPR002104">
    <property type="entry name" value="Integrase_catalytic"/>
</dbReference>
<dbReference type="GO" id="GO:0003677">
    <property type="term" value="F:DNA binding"/>
    <property type="evidence" value="ECO:0007669"/>
    <property type="project" value="UniProtKB-UniRule"/>
</dbReference>
<evidence type="ECO:0000256" key="3">
    <source>
        <dbReference type="ARBA" id="ARBA00023125"/>
    </source>
</evidence>
<dbReference type="Gene3D" id="1.10.150.130">
    <property type="match status" value="1"/>
</dbReference>
<evidence type="ECO:0000256" key="5">
    <source>
        <dbReference type="PROSITE-ProRule" id="PRU01248"/>
    </source>
</evidence>
<gene>
    <name evidence="8" type="ORF">G1C98_1061</name>
</gene>
<comment type="caution">
    <text evidence="8">The sequence shown here is derived from an EMBL/GenBank/DDBJ whole genome shotgun (WGS) entry which is preliminary data.</text>
</comment>
<dbReference type="InterPro" id="IPR011010">
    <property type="entry name" value="DNA_brk_join_enz"/>
</dbReference>
<evidence type="ECO:0000313" key="9">
    <source>
        <dbReference type="Proteomes" id="UP000529710"/>
    </source>
</evidence>
<keyword evidence="4" id="KW-0233">DNA recombination</keyword>
<dbReference type="InterPro" id="IPR010998">
    <property type="entry name" value="Integrase_recombinase_N"/>
</dbReference>
<comment type="similarity">
    <text evidence="1">Belongs to the 'phage' integrase family.</text>
</comment>
<reference evidence="8 9" key="1">
    <citation type="submission" date="2020-02" db="EMBL/GenBank/DDBJ databases">
        <title>Characterization of phylogenetic diversity of novel bifidobacterial species isolated in Czech ZOOs.</title>
        <authorList>
            <person name="Lugli G.A."/>
            <person name="Vera N.B."/>
            <person name="Ventura M."/>
        </authorList>
    </citation>
    <scope>NUCLEOTIDE SEQUENCE [LARGE SCALE GENOMIC DNA]</scope>
    <source>
        <strain evidence="8 9">DSM 109960</strain>
    </source>
</reference>
<feature type="domain" description="Tyr recombinase" evidence="6">
    <location>
        <begin position="173"/>
        <end position="394"/>
    </location>
</feature>
<dbReference type="SUPFAM" id="SSF56349">
    <property type="entry name" value="DNA breaking-rejoining enzymes"/>
    <property type="match status" value="1"/>
</dbReference>
<proteinExistence type="inferred from homology"/>
<dbReference type="InterPro" id="IPR050090">
    <property type="entry name" value="Tyrosine_recombinase_XerCD"/>
</dbReference>
<evidence type="ECO:0000256" key="4">
    <source>
        <dbReference type="ARBA" id="ARBA00023172"/>
    </source>
</evidence>
<dbReference type="InterPro" id="IPR044068">
    <property type="entry name" value="CB"/>
</dbReference>
<dbReference type="GO" id="GO:0015074">
    <property type="term" value="P:DNA integration"/>
    <property type="evidence" value="ECO:0007669"/>
    <property type="project" value="UniProtKB-KW"/>
</dbReference>
<dbReference type="InterPro" id="IPR004107">
    <property type="entry name" value="Integrase_SAM-like_N"/>
</dbReference>
<dbReference type="PANTHER" id="PTHR30349">
    <property type="entry name" value="PHAGE INTEGRASE-RELATED"/>
    <property type="match status" value="1"/>
</dbReference>
<dbReference type="PROSITE" id="PS51898">
    <property type="entry name" value="TYR_RECOMBINASE"/>
    <property type="match status" value="1"/>
</dbReference>
<dbReference type="PANTHER" id="PTHR30349:SF64">
    <property type="entry name" value="PROPHAGE INTEGRASE INTD-RELATED"/>
    <property type="match status" value="1"/>
</dbReference>
<evidence type="ECO:0000259" key="6">
    <source>
        <dbReference type="PROSITE" id="PS51898"/>
    </source>
</evidence>
<protein>
    <submittedName>
        <fullName evidence="8">Integrase</fullName>
    </submittedName>
</protein>
<dbReference type="CDD" id="cd01189">
    <property type="entry name" value="INT_ICEBs1_C_like"/>
    <property type="match status" value="1"/>
</dbReference>
<dbReference type="RefSeq" id="WP_169079983.1">
    <property type="nucleotide sequence ID" value="NZ_JAAIIF010000008.1"/>
</dbReference>
<dbReference type="GO" id="GO:0006310">
    <property type="term" value="P:DNA recombination"/>
    <property type="evidence" value="ECO:0007669"/>
    <property type="project" value="UniProtKB-KW"/>
</dbReference>
<dbReference type="Pfam" id="PF14659">
    <property type="entry name" value="Phage_int_SAM_3"/>
    <property type="match status" value="1"/>
</dbReference>
<keyword evidence="9" id="KW-1185">Reference proteome</keyword>
<keyword evidence="2" id="KW-0229">DNA integration</keyword>
<accession>A0A7Y0ETV4</accession>
<dbReference type="Pfam" id="PF00589">
    <property type="entry name" value="Phage_integrase"/>
    <property type="match status" value="1"/>
</dbReference>
<evidence type="ECO:0000313" key="8">
    <source>
        <dbReference type="EMBL" id="NMM96325.1"/>
    </source>
</evidence>
<keyword evidence="3 5" id="KW-0238">DNA-binding</keyword>
<organism evidence="8 9">
    <name type="scientific">Bifidobacterium erythrocebi</name>
    <dbReference type="NCBI Taxonomy" id="2675325"/>
    <lineage>
        <taxon>Bacteria</taxon>
        <taxon>Bacillati</taxon>
        <taxon>Actinomycetota</taxon>
        <taxon>Actinomycetes</taxon>
        <taxon>Bifidobacteriales</taxon>
        <taxon>Bifidobacteriaceae</taxon>
        <taxon>Bifidobacterium</taxon>
    </lineage>
</organism>
<dbReference type="InterPro" id="IPR013762">
    <property type="entry name" value="Integrase-like_cat_sf"/>
</dbReference>
<dbReference type="AlphaFoldDB" id="A0A7Y0ETV4"/>
<dbReference type="EMBL" id="JAAIIF010000008">
    <property type="protein sequence ID" value="NMM96325.1"/>
    <property type="molecule type" value="Genomic_DNA"/>
</dbReference>
<dbReference type="Proteomes" id="UP000529710">
    <property type="component" value="Unassembled WGS sequence"/>
</dbReference>
<evidence type="ECO:0000256" key="1">
    <source>
        <dbReference type="ARBA" id="ARBA00008857"/>
    </source>
</evidence>
<sequence>MATRKRTPGSGSVFRDGKGVWRFRKDLGKDPATGKRRILEARGRTKADARARFNAKLEELERTGLLPGGKSPYLADYVERWLADYRTRVKPTTYRTRAGRLKACCDVIGRVRLKDLTPEHIRRCMRVLGERLAPSTLKDHYVSLKMVLDQAELEELIPIDPCRRVKPPRVERRVVDVLGPDQPRRMIEAAASMPQARRGPRRTEEDLEMWALLFELAFETGMREGERYALMPYELELRDGQPGIHVRQQIQRYGRPGEVEIPNWLEATHLTGSLWLTTPKTPAAERFVPVSGGLWERLWKWIGDNGIGSRELVFTSARGNPVCSSTERYQWCKALKAAGLPQVRIHSARHWMATMAARANMPDDARIAVMGHTSMQMTMRYTHRDAASLGRLMAQAIPDLGGETVEAEVIDE</sequence>
<dbReference type="Gene3D" id="1.10.443.10">
    <property type="entry name" value="Intergrase catalytic core"/>
    <property type="match status" value="1"/>
</dbReference>
<feature type="domain" description="Core-binding (CB)" evidence="7">
    <location>
        <begin position="72"/>
        <end position="152"/>
    </location>
</feature>
<evidence type="ECO:0000259" key="7">
    <source>
        <dbReference type="PROSITE" id="PS51900"/>
    </source>
</evidence>
<name>A0A7Y0ETV4_9BIFI</name>
<dbReference type="PROSITE" id="PS51900">
    <property type="entry name" value="CB"/>
    <property type="match status" value="1"/>
</dbReference>